<sequence>MTLQSRSSPFPPPRPDLAARPPLALLPLSEREQACSSLRQFQIDCAGGRPFSKSPPPFSLFLLSSLQNMPPPPPEESPPGCEDAMDYSSTLVFVSMGNILEGIKATRLQSLISSLGIWTGLTAERFATCRDLQLEKGVLLKWGAEFGRTLRICMVAGWWDLSSKSEEPSPPSTLGKYPSPCFSWICVNGWKGCTAAENPKSHRNRGWRHDELGGDGGRCSLRGALRRRLWSG</sequence>
<dbReference type="AlphaFoldDB" id="A0AAV2G4B1"/>
<protein>
    <submittedName>
        <fullName evidence="2">Uncharacterized protein</fullName>
    </submittedName>
</protein>
<evidence type="ECO:0000256" key="1">
    <source>
        <dbReference type="SAM" id="MobiDB-lite"/>
    </source>
</evidence>
<name>A0AAV2G4B1_9ROSI</name>
<organism evidence="2 3">
    <name type="scientific">Linum trigynum</name>
    <dbReference type="NCBI Taxonomy" id="586398"/>
    <lineage>
        <taxon>Eukaryota</taxon>
        <taxon>Viridiplantae</taxon>
        <taxon>Streptophyta</taxon>
        <taxon>Embryophyta</taxon>
        <taxon>Tracheophyta</taxon>
        <taxon>Spermatophyta</taxon>
        <taxon>Magnoliopsida</taxon>
        <taxon>eudicotyledons</taxon>
        <taxon>Gunneridae</taxon>
        <taxon>Pentapetalae</taxon>
        <taxon>rosids</taxon>
        <taxon>fabids</taxon>
        <taxon>Malpighiales</taxon>
        <taxon>Linaceae</taxon>
        <taxon>Linum</taxon>
    </lineage>
</organism>
<reference evidence="2 3" key="1">
    <citation type="submission" date="2024-04" db="EMBL/GenBank/DDBJ databases">
        <authorList>
            <person name="Fracassetti M."/>
        </authorList>
    </citation>
    <scope>NUCLEOTIDE SEQUENCE [LARGE SCALE GENOMIC DNA]</scope>
</reference>
<evidence type="ECO:0000313" key="2">
    <source>
        <dbReference type="EMBL" id="CAL1405495.1"/>
    </source>
</evidence>
<accession>A0AAV2G4B1</accession>
<keyword evidence="3" id="KW-1185">Reference proteome</keyword>
<feature type="region of interest" description="Disordered" evidence="1">
    <location>
        <begin position="1"/>
        <end position="22"/>
    </location>
</feature>
<dbReference type="EMBL" id="OZ034821">
    <property type="protein sequence ID" value="CAL1405495.1"/>
    <property type="molecule type" value="Genomic_DNA"/>
</dbReference>
<gene>
    <name evidence="2" type="ORF">LTRI10_LOCUS45278</name>
</gene>
<dbReference type="Proteomes" id="UP001497516">
    <property type="component" value="Chromosome 8"/>
</dbReference>
<evidence type="ECO:0000313" key="3">
    <source>
        <dbReference type="Proteomes" id="UP001497516"/>
    </source>
</evidence>
<proteinExistence type="predicted"/>